<feature type="active site" evidence="16">
    <location>
        <position position="294"/>
    </location>
</feature>
<dbReference type="GO" id="GO:0009252">
    <property type="term" value="P:peptidoglycan biosynthetic process"/>
    <property type="evidence" value="ECO:0007669"/>
    <property type="project" value="UniProtKB-UniRule"/>
</dbReference>
<keyword evidence="8 16" id="KW-0274">FAD</keyword>
<dbReference type="InterPro" id="IPR016166">
    <property type="entry name" value="FAD-bd_PCMH"/>
</dbReference>
<protein>
    <recommendedName>
        <fullName evidence="16">UDP-N-acetylenolpyruvoylglucosamine reductase</fullName>
        <ecNumber evidence="16">1.3.1.98</ecNumber>
    </recommendedName>
    <alternativeName>
        <fullName evidence="16">UDP-N-acetylmuramate dehydrogenase</fullName>
    </alternativeName>
</protein>
<dbReference type="InterPro" id="IPR036635">
    <property type="entry name" value="MurB_C_sf"/>
</dbReference>
<evidence type="ECO:0000256" key="13">
    <source>
        <dbReference type="ARBA" id="ARBA00023306"/>
    </source>
</evidence>
<dbReference type="Gene3D" id="3.30.465.10">
    <property type="match status" value="1"/>
</dbReference>
<evidence type="ECO:0000256" key="1">
    <source>
        <dbReference type="ARBA" id="ARBA00001974"/>
    </source>
</evidence>
<evidence type="ECO:0000256" key="6">
    <source>
        <dbReference type="ARBA" id="ARBA00022618"/>
    </source>
</evidence>
<keyword evidence="13 16" id="KW-0131">Cell cycle</keyword>
<evidence type="ECO:0000313" key="19">
    <source>
        <dbReference type="Proteomes" id="UP000253314"/>
    </source>
</evidence>
<dbReference type="RefSeq" id="WP_113805115.1">
    <property type="nucleotide sequence ID" value="NZ_QOCW01000005.1"/>
</dbReference>
<dbReference type="Proteomes" id="UP000253314">
    <property type="component" value="Unassembled WGS sequence"/>
</dbReference>
<comment type="function">
    <text evidence="2 16">Cell wall formation.</text>
</comment>
<keyword evidence="5 16" id="KW-0963">Cytoplasm</keyword>
<feature type="active site" evidence="16">
    <location>
        <position position="174"/>
    </location>
</feature>
<evidence type="ECO:0000256" key="11">
    <source>
        <dbReference type="ARBA" id="ARBA00022984"/>
    </source>
</evidence>
<evidence type="ECO:0000256" key="15">
    <source>
        <dbReference type="ARBA" id="ARBA00048914"/>
    </source>
</evidence>
<evidence type="ECO:0000256" key="16">
    <source>
        <dbReference type="HAMAP-Rule" id="MF_00037"/>
    </source>
</evidence>
<dbReference type="AlphaFoldDB" id="A0A366XUZ4"/>
<evidence type="ECO:0000256" key="5">
    <source>
        <dbReference type="ARBA" id="ARBA00022490"/>
    </source>
</evidence>
<evidence type="ECO:0000256" key="12">
    <source>
        <dbReference type="ARBA" id="ARBA00023002"/>
    </source>
</evidence>
<evidence type="ECO:0000259" key="17">
    <source>
        <dbReference type="PROSITE" id="PS51387"/>
    </source>
</evidence>
<dbReference type="GO" id="GO:0051301">
    <property type="term" value="P:cell division"/>
    <property type="evidence" value="ECO:0007669"/>
    <property type="project" value="UniProtKB-KW"/>
</dbReference>
<dbReference type="InterPro" id="IPR016167">
    <property type="entry name" value="FAD-bd_PCMH_sub1"/>
</dbReference>
<dbReference type="PANTHER" id="PTHR21071:SF5">
    <property type="entry name" value="UDP-N-ACETYLENOLPYRUVOYLGLUCOSAMINE REDUCTASE"/>
    <property type="match status" value="1"/>
</dbReference>
<reference evidence="18 19" key="1">
    <citation type="submission" date="2018-07" db="EMBL/GenBank/DDBJ databases">
        <title>Lottiidibacillus patelloidae gen. nov., sp. nov., isolated from the intestinal tract of a marine limpet and the reclassification of B. taeanensis BH030017T, B. algicola KMM 3737T and B. hwajinpoensis SW-72T as genus Lottiidibacillus.</title>
        <authorList>
            <person name="Liu R."/>
            <person name="Huang Z."/>
        </authorList>
    </citation>
    <scope>NUCLEOTIDE SEQUENCE [LARGE SCALE GENOMIC DNA]</scope>
    <source>
        <strain evidence="18 19">BH030017</strain>
    </source>
</reference>
<dbReference type="InterPro" id="IPR036318">
    <property type="entry name" value="FAD-bd_PCMH-like_sf"/>
</dbReference>
<dbReference type="SUPFAM" id="SSF56194">
    <property type="entry name" value="Uridine diphospho-N-Acetylenolpyruvylglucosamine reductase, MurB, C-terminal domain"/>
    <property type="match status" value="1"/>
</dbReference>
<evidence type="ECO:0000256" key="4">
    <source>
        <dbReference type="ARBA" id="ARBA00004752"/>
    </source>
</evidence>
<dbReference type="UniPathway" id="UPA00219"/>
<keyword evidence="14 16" id="KW-0961">Cell wall biogenesis/degradation</keyword>
<organism evidence="18 19">
    <name type="scientific">Bacillus taeanensis</name>
    <dbReference type="NCBI Taxonomy" id="273032"/>
    <lineage>
        <taxon>Bacteria</taxon>
        <taxon>Bacillati</taxon>
        <taxon>Bacillota</taxon>
        <taxon>Bacilli</taxon>
        <taxon>Bacillales</taxon>
        <taxon>Bacillaceae</taxon>
        <taxon>Bacillus</taxon>
    </lineage>
</organism>
<dbReference type="SUPFAM" id="SSF56176">
    <property type="entry name" value="FAD-binding/transporter-associated domain-like"/>
    <property type="match status" value="1"/>
</dbReference>
<dbReference type="HAMAP" id="MF_00037">
    <property type="entry name" value="MurB"/>
    <property type="match status" value="1"/>
</dbReference>
<dbReference type="GO" id="GO:0008762">
    <property type="term" value="F:UDP-N-acetylmuramate dehydrogenase activity"/>
    <property type="evidence" value="ECO:0007669"/>
    <property type="project" value="UniProtKB-UniRule"/>
</dbReference>
<dbReference type="NCBIfam" id="NF010480">
    <property type="entry name" value="PRK13905.1"/>
    <property type="match status" value="1"/>
</dbReference>
<feature type="active site" description="Proton donor" evidence="16">
    <location>
        <position position="224"/>
    </location>
</feature>
<dbReference type="GO" id="GO:0005829">
    <property type="term" value="C:cytosol"/>
    <property type="evidence" value="ECO:0007669"/>
    <property type="project" value="TreeGrafter"/>
</dbReference>
<keyword evidence="11 16" id="KW-0573">Peptidoglycan synthesis</keyword>
<keyword evidence="7 16" id="KW-0285">Flavoprotein</keyword>
<dbReference type="InterPro" id="IPR011601">
    <property type="entry name" value="MurB_C"/>
</dbReference>
<feature type="domain" description="FAD-binding PCMH-type" evidence="17">
    <location>
        <begin position="29"/>
        <end position="195"/>
    </location>
</feature>
<proteinExistence type="inferred from homology"/>
<evidence type="ECO:0000256" key="3">
    <source>
        <dbReference type="ARBA" id="ARBA00004496"/>
    </source>
</evidence>
<evidence type="ECO:0000256" key="9">
    <source>
        <dbReference type="ARBA" id="ARBA00022857"/>
    </source>
</evidence>
<dbReference type="EMBL" id="QOCW01000005">
    <property type="protein sequence ID" value="RBW70210.1"/>
    <property type="molecule type" value="Genomic_DNA"/>
</dbReference>
<comment type="cofactor">
    <cofactor evidence="1 16">
        <name>FAD</name>
        <dbReference type="ChEBI" id="CHEBI:57692"/>
    </cofactor>
</comment>
<comment type="pathway">
    <text evidence="4 16">Cell wall biogenesis; peptidoglycan biosynthesis.</text>
</comment>
<dbReference type="NCBIfam" id="TIGR00179">
    <property type="entry name" value="murB"/>
    <property type="match status" value="1"/>
</dbReference>
<keyword evidence="19" id="KW-1185">Reference proteome</keyword>
<dbReference type="GO" id="GO:0071555">
    <property type="term" value="P:cell wall organization"/>
    <property type="evidence" value="ECO:0007669"/>
    <property type="project" value="UniProtKB-KW"/>
</dbReference>
<sequence>METLARKLKASDVGIVKQHEPLANHTTMKIGGPAELFVEPKDIEAVKRMMEIVKETGVPWRVIGRGSNLLVKDKGVKGIVIKLEKGTDHLEVDGETVRVGGGYSLIKLVTLLSRQGLSGLEFAGGIPGSVGGAVYMNAGAHGSDMSKILKRAHILFHNGEMKWLTNEEMQFSYRTSILQNEQAVVLEAEIELKKGDRDTIVAEMQKNKDYRRETQPWNYPCCGSVFRNPLPNHAGALIEKAGLKGHQIGGAQISEMHANFIVNTGNATAKNVLDLIAFIKSTIVKKYNVELKTEVEIIGE</sequence>
<keyword evidence="9 16" id="KW-0521">NADP</keyword>
<dbReference type="GO" id="GO:0071949">
    <property type="term" value="F:FAD binding"/>
    <property type="evidence" value="ECO:0007669"/>
    <property type="project" value="InterPro"/>
</dbReference>
<comment type="similarity">
    <text evidence="16">Belongs to the MurB family.</text>
</comment>
<gene>
    <name evidence="16" type="primary">murB</name>
    <name evidence="18" type="ORF">DS031_06445</name>
</gene>
<comment type="catalytic activity">
    <reaction evidence="15 16">
        <text>UDP-N-acetyl-alpha-D-muramate + NADP(+) = UDP-N-acetyl-3-O-(1-carboxyvinyl)-alpha-D-glucosamine + NADPH + H(+)</text>
        <dbReference type="Rhea" id="RHEA:12248"/>
        <dbReference type="ChEBI" id="CHEBI:15378"/>
        <dbReference type="ChEBI" id="CHEBI:57783"/>
        <dbReference type="ChEBI" id="CHEBI:58349"/>
        <dbReference type="ChEBI" id="CHEBI:68483"/>
        <dbReference type="ChEBI" id="CHEBI:70757"/>
        <dbReference type="EC" id="1.3.1.98"/>
    </reaction>
</comment>
<dbReference type="InterPro" id="IPR003170">
    <property type="entry name" value="MurB"/>
</dbReference>
<dbReference type="InterPro" id="IPR016169">
    <property type="entry name" value="FAD-bd_PCMH_sub2"/>
</dbReference>
<evidence type="ECO:0000256" key="2">
    <source>
        <dbReference type="ARBA" id="ARBA00003921"/>
    </source>
</evidence>
<name>A0A366XUZ4_9BACI</name>
<evidence type="ECO:0000256" key="10">
    <source>
        <dbReference type="ARBA" id="ARBA00022960"/>
    </source>
</evidence>
<dbReference type="OrthoDB" id="9804753at2"/>
<dbReference type="GO" id="GO:0008360">
    <property type="term" value="P:regulation of cell shape"/>
    <property type="evidence" value="ECO:0007669"/>
    <property type="project" value="UniProtKB-KW"/>
</dbReference>
<keyword evidence="10 16" id="KW-0133">Cell shape</keyword>
<accession>A0A366XUZ4</accession>
<evidence type="ECO:0000313" key="18">
    <source>
        <dbReference type="EMBL" id="RBW70210.1"/>
    </source>
</evidence>
<evidence type="ECO:0000256" key="7">
    <source>
        <dbReference type="ARBA" id="ARBA00022630"/>
    </source>
</evidence>
<dbReference type="Gene3D" id="3.30.43.10">
    <property type="entry name" value="Uridine Diphospho-n-acetylenolpyruvylglucosamine Reductase, domain 2"/>
    <property type="match status" value="1"/>
</dbReference>
<dbReference type="PANTHER" id="PTHR21071">
    <property type="entry name" value="UDP-N-ACETYLENOLPYRUVOYLGLUCOSAMINE REDUCTASE"/>
    <property type="match status" value="1"/>
</dbReference>
<keyword evidence="12 16" id="KW-0560">Oxidoreductase</keyword>
<comment type="subcellular location">
    <subcellularLocation>
        <location evidence="3 16">Cytoplasm</location>
    </subcellularLocation>
</comment>
<evidence type="ECO:0000256" key="8">
    <source>
        <dbReference type="ARBA" id="ARBA00022827"/>
    </source>
</evidence>
<dbReference type="InterPro" id="IPR006094">
    <property type="entry name" value="Oxid_FAD_bind_N"/>
</dbReference>
<evidence type="ECO:0000256" key="14">
    <source>
        <dbReference type="ARBA" id="ARBA00023316"/>
    </source>
</evidence>
<dbReference type="PROSITE" id="PS51387">
    <property type="entry name" value="FAD_PCMH"/>
    <property type="match status" value="1"/>
</dbReference>
<comment type="caution">
    <text evidence="18">The sequence shown here is derived from an EMBL/GenBank/DDBJ whole genome shotgun (WGS) entry which is preliminary data.</text>
</comment>
<dbReference type="Pfam" id="PF01565">
    <property type="entry name" value="FAD_binding_4"/>
    <property type="match status" value="1"/>
</dbReference>
<dbReference type="EC" id="1.3.1.98" evidence="16"/>
<dbReference type="Gene3D" id="3.90.78.10">
    <property type="entry name" value="UDP-N-acetylenolpyruvoylglucosamine reductase, C-terminal domain"/>
    <property type="match status" value="1"/>
</dbReference>
<keyword evidence="6 16" id="KW-0132">Cell division</keyword>
<dbReference type="Pfam" id="PF02873">
    <property type="entry name" value="MurB_C"/>
    <property type="match status" value="1"/>
</dbReference>